<sequence length="546" mass="61148">MRSRLVRHLLTLIVPSGLLCLIFVAALYHENQLRVRQNLEAGEALRVSVGARSLTSDLDVMAGDIRLIAALPSLAAVLENADQPALSRLTADLVALSASHRVYDKLRWIDETGGERVRVDYLQNEPFAVPENRLQNKAERYFFSDTMKLAPGEIYLSPLDLNIEQGRVETPLKPTLRLAMRVEDQAGKARGIVIANYFASFLIARFDDITQSHDIGARVSLLNREGYWLSAPQAADEWGFMFDRKDNFATRYPEVWRRISSRERGQFEDDRGLWSFQTVRPLQAGKLAGNPTVMGGDDYVWKVVSLVPGEILMQTATRNLVGWILIILVFMGTMIAGSLVLAKALQRRDAMAENLRALNLHLEDEVRQRTEELRQQAIRDPLTGLFNRRYLAETLPREIFRALREEEPLAVVMIDLDHFKRFNDQWGHEAGDAVLLGVAEALLDGLRASDIGCRYGGEELLVVMPGADAEEAVRRITTIAEQARMVGARVMGRELDPITFSAGVATVPEHGNNAEMLIRAADRALYMAKETGRDRVIVARHPGAMA</sequence>
<keyword evidence="3" id="KW-0472">Membrane</keyword>
<dbReference type="InterPro" id="IPR000160">
    <property type="entry name" value="GGDEF_dom"/>
</dbReference>
<name>A0A9D7LQF8_9RHOO</name>
<dbReference type="Pfam" id="PF21623">
    <property type="entry name" value="HK_sensor_dom_bact"/>
    <property type="match status" value="1"/>
</dbReference>
<dbReference type="NCBIfam" id="TIGR00254">
    <property type="entry name" value="GGDEF"/>
    <property type="match status" value="1"/>
</dbReference>
<dbReference type="PANTHER" id="PTHR45138">
    <property type="entry name" value="REGULATORY COMPONENTS OF SENSORY TRANSDUCTION SYSTEM"/>
    <property type="match status" value="1"/>
</dbReference>
<dbReference type="SUPFAM" id="SSF103190">
    <property type="entry name" value="Sensory domain-like"/>
    <property type="match status" value="2"/>
</dbReference>
<reference evidence="5" key="1">
    <citation type="submission" date="2020-10" db="EMBL/GenBank/DDBJ databases">
        <title>Connecting structure to function with the recovery of over 1000 high-quality activated sludge metagenome-assembled genomes encoding full-length rRNA genes using long-read sequencing.</title>
        <authorList>
            <person name="Singleton C.M."/>
            <person name="Petriglieri F."/>
            <person name="Kristensen J.M."/>
            <person name="Kirkegaard R.H."/>
            <person name="Michaelsen T.Y."/>
            <person name="Andersen M.H."/>
            <person name="Karst S.M."/>
            <person name="Dueholm M.S."/>
            <person name="Nielsen P.H."/>
            <person name="Albertsen M."/>
        </authorList>
    </citation>
    <scope>NUCLEOTIDE SEQUENCE</scope>
    <source>
        <strain evidence="5">OdNE_18-Q3-R46-58_BAT3C.305</strain>
    </source>
</reference>
<dbReference type="Proteomes" id="UP000808146">
    <property type="component" value="Unassembled WGS sequence"/>
</dbReference>
<dbReference type="PANTHER" id="PTHR45138:SF9">
    <property type="entry name" value="DIGUANYLATE CYCLASE DGCM-RELATED"/>
    <property type="match status" value="1"/>
</dbReference>
<dbReference type="InterPro" id="IPR043128">
    <property type="entry name" value="Rev_trsase/Diguanyl_cyclase"/>
</dbReference>
<dbReference type="GO" id="GO:0043709">
    <property type="term" value="P:cell adhesion involved in single-species biofilm formation"/>
    <property type="evidence" value="ECO:0007669"/>
    <property type="project" value="TreeGrafter"/>
</dbReference>
<dbReference type="SUPFAM" id="SSF55073">
    <property type="entry name" value="Nucleotide cyclase"/>
    <property type="match status" value="1"/>
</dbReference>
<feature type="domain" description="GGDEF" evidence="4">
    <location>
        <begin position="407"/>
        <end position="541"/>
    </location>
</feature>
<dbReference type="InterPro" id="IPR050469">
    <property type="entry name" value="Diguanylate_Cyclase"/>
</dbReference>
<dbReference type="EMBL" id="JADKBR010000028">
    <property type="protein sequence ID" value="MBK8892361.1"/>
    <property type="molecule type" value="Genomic_DNA"/>
</dbReference>
<evidence type="ECO:0000256" key="1">
    <source>
        <dbReference type="ARBA" id="ARBA00012528"/>
    </source>
</evidence>
<evidence type="ECO:0000313" key="6">
    <source>
        <dbReference type="Proteomes" id="UP000808146"/>
    </source>
</evidence>
<dbReference type="GO" id="GO:0005886">
    <property type="term" value="C:plasma membrane"/>
    <property type="evidence" value="ECO:0007669"/>
    <property type="project" value="TreeGrafter"/>
</dbReference>
<dbReference type="Pfam" id="PF00990">
    <property type="entry name" value="GGDEF"/>
    <property type="match status" value="1"/>
</dbReference>
<dbReference type="Gene3D" id="3.30.450.20">
    <property type="entry name" value="PAS domain"/>
    <property type="match status" value="2"/>
</dbReference>
<evidence type="ECO:0000259" key="4">
    <source>
        <dbReference type="PROSITE" id="PS50887"/>
    </source>
</evidence>
<dbReference type="InterPro" id="IPR029787">
    <property type="entry name" value="Nucleotide_cyclase"/>
</dbReference>
<dbReference type="EC" id="2.7.7.65" evidence="1"/>
<comment type="caution">
    <text evidence="5">The sequence shown here is derived from an EMBL/GenBank/DDBJ whole genome shotgun (WGS) entry which is preliminary data.</text>
</comment>
<evidence type="ECO:0000256" key="3">
    <source>
        <dbReference type="SAM" id="Phobius"/>
    </source>
</evidence>
<keyword evidence="3" id="KW-1133">Transmembrane helix</keyword>
<dbReference type="SMART" id="SM00267">
    <property type="entry name" value="GGDEF"/>
    <property type="match status" value="1"/>
</dbReference>
<dbReference type="InterPro" id="IPR048760">
    <property type="entry name" value="VP0354-like_sensor_dom"/>
</dbReference>
<dbReference type="InterPro" id="IPR029151">
    <property type="entry name" value="Sensor-like_sf"/>
</dbReference>
<dbReference type="GO" id="GO:1902201">
    <property type="term" value="P:negative regulation of bacterial-type flagellum-dependent cell motility"/>
    <property type="evidence" value="ECO:0007669"/>
    <property type="project" value="TreeGrafter"/>
</dbReference>
<keyword evidence="3" id="KW-0812">Transmembrane</keyword>
<comment type="catalytic activity">
    <reaction evidence="2">
        <text>2 GTP = 3',3'-c-di-GMP + 2 diphosphate</text>
        <dbReference type="Rhea" id="RHEA:24898"/>
        <dbReference type="ChEBI" id="CHEBI:33019"/>
        <dbReference type="ChEBI" id="CHEBI:37565"/>
        <dbReference type="ChEBI" id="CHEBI:58805"/>
        <dbReference type="EC" id="2.7.7.65"/>
    </reaction>
</comment>
<protein>
    <recommendedName>
        <fullName evidence="1">diguanylate cyclase</fullName>
        <ecNumber evidence="1">2.7.7.65</ecNumber>
    </recommendedName>
</protein>
<gene>
    <name evidence="5" type="ORF">IPN75_19415</name>
</gene>
<proteinExistence type="predicted"/>
<feature type="transmembrane region" description="Helical" evidence="3">
    <location>
        <begin position="9"/>
        <end position="28"/>
    </location>
</feature>
<dbReference type="Gene3D" id="3.30.70.270">
    <property type="match status" value="1"/>
</dbReference>
<dbReference type="GO" id="GO:0052621">
    <property type="term" value="F:diguanylate cyclase activity"/>
    <property type="evidence" value="ECO:0007669"/>
    <property type="project" value="UniProtKB-EC"/>
</dbReference>
<dbReference type="CDD" id="cd01949">
    <property type="entry name" value="GGDEF"/>
    <property type="match status" value="1"/>
</dbReference>
<organism evidence="5 6">
    <name type="scientific">Candidatus Dechloromonas phosphorivorans</name>
    <dbReference type="NCBI Taxonomy" id="2899244"/>
    <lineage>
        <taxon>Bacteria</taxon>
        <taxon>Pseudomonadati</taxon>
        <taxon>Pseudomonadota</taxon>
        <taxon>Betaproteobacteria</taxon>
        <taxon>Rhodocyclales</taxon>
        <taxon>Azonexaceae</taxon>
        <taxon>Dechloromonas</taxon>
    </lineage>
</organism>
<evidence type="ECO:0000313" key="5">
    <source>
        <dbReference type="EMBL" id="MBK8892361.1"/>
    </source>
</evidence>
<feature type="transmembrane region" description="Helical" evidence="3">
    <location>
        <begin position="320"/>
        <end position="342"/>
    </location>
</feature>
<dbReference type="AlphaFoldDB" id="A0A9D7LQF8"/>
<dbReference type="FunFam" id="3.30.70.270:FF:000001">
    <property type="entry name" value="Diguanylate cyclase domain protein"/>
    <property type="match status" value="1"/>
</dbReference>
<accession>A0A9D7LQF8</accession>
<dbReference type="PROSITE" id="PS50887">
    <property type="entry name" value="GGDEF"/>
    <property type="match status" value="1"/>
</dbReference>
<evidence type="ECO:0000256" key="2">
    <source>
        <dbReference type="ARBA" id="ARBA00034247"/>
    </source>
</evidence>